<gene>
    <name evidence="1" type="ORF">CDAR_570631</name>
</gene>
<keyword evidence="2" id="KW-1185">Reference proteome</keyword>
<reference evidence="1 2" key="1">
    <citation type="submission" date="2021-06" db="EMBL/GenBank/DDBJ databases">
        <title>Caerostris darwini draft genome.</title>
        <authorList>
            <person name="Kono N."/>
            <person name="Arakawa K."/>
        </authorList>
    </citation>
    <scope>NUCLEOTIDE SEQUENCE [LARGE SCALE GENOMIC DNA]</scope>
</reference>
<dbReference type="EMBL" id="BPLQ01004324">
    <property type="protein sequence ID" value="GIY07231.1"/>
    <property type="molecule type" value="Genomic_DNA"/>
</dbReference>
<evidence type="ECO:0000313" key="1">
    <source>
        <dbReference type="EMBL" id="GIY07231.1"/>
    </source>
</evidence>
<accession>A0AAV4QE50</accession>
<dbReference type="AlphaFoldDB" id="A0AAV4QE50"/>
<evidence type="ECO:0000313" key="2">
    <source>
        <dbReference type="Proteomes" id="UP001054837"/>
    </source>
</evidence>
<organism evidence="1 2">
    <name type="scientific">Caerostris darwini</name>
    <dbReference type="NCBI Taxonomy" id="1538125"/>
    <lineage>
        <taxon>Eukaryota</taxon>
        <taxon>Metazoa</taxon>
        <taxon>Ecdysozoa</taxon>
        <taxon>Arthropoda</taxon>
        <taxon>Chelicerata</taxon>
        <taxon>Arachnida</taxon>
        <taxon>Araneae</taxon>
        <taxon>Araneomorphae</taxon>
        <taxon>Entelegynae</taxon>
        <taxon>Araneoidea</taxon>
        <taxon>Araneidae</taxon>
        <taxon>Caerostris</taxon>
    </lineage>
</organism>
<dbReference type="Proteomes" id="UP001054837">
    <property type="component" value="Unassembled WGS sequence"/>
</dbReference>
<sequence length="150" mass="16962">MSDTIKIFYKELNGRLRPSDLNQRESPTNKPQAEAALDIAGTFSCSFPPRSLIFCPLYGAPNLSVILINESYVKHLCYITTQEREKKTPIHPKTSDTIKIFLEELKERSRPSVLNQRESPVSKPQSEAVLDIAGTFSCSFLFHLLLCMGR</sequence>
<protein>
    <submittedName>
        <fullName evidence="1">Uncharacterized protein</fullName>
    </submittedName>
</protein>
<proteinExistence type="predicted"/>
<comment type="caution">
    <text evidence="1">The sequence shown here is derived from an EMBL/GenBank/DDBJ whole genome shotgun (WGS) entry which is preliminary data.</text>
</comment>
<name>A0AAV4QE50_9ARAC</name>